<keyword evidence="2" id="KW-1133">Transmembrane helix</keyword>
<dbReference type="FunCoup" id="A0A078BTM6">
    <property type="interactions" value="1562"/>
</dbReference>
<keyword evidence="2" id="KW-0812">Transmembrane</keyword>
<name>A0A078BTM6_CAEEL</name>
<dbReference type="OMA" id="DPPCEIQ"/>
<dbReference type="CTD" id="173514"/>
<dbReference type="PaxDb" id="6239-C13A10.1"/>
<accession>A0A078BTM6</accession>
<feature type="compositionally biased region" description="Polar residues" evidence="1">
    <location>
        <begin position="7"/>
        <end position="17"/>
    </location>
</feature>
<evidence type="ECO:0000256" key="2">
    <source>
        <dbReference type="SAM" id="Phobius"/>
    </source>
</evidence>
<evidence type="ECO:0000313" key="3">
    <source>
        <dbReference type="EMBL" id="CDX47483.1"/>
    </source>
</evidence>
<protein>
    <submittedName>
        <fullName evidence="3">WSC domain-containing protein</fullName>
    </submittedName>
</protein>
<gene>
    <name evidence="3 5" type="ORF">C13A10.1</name>
    <name evidence="3" type="ORF">CELE_C13A10.1</name>
</gene>
<dbReference type="EMBL" id="BX284602">
    <property type="protein sequence ID" value="CDX47483.1"/>
    <property type="molecule type" value="Genomic_DNA"/>
</dbReference>
<evidence type="ECO:0000256" key="1">
    <source>
        <dbReference type="SAM" id="MobiDB-lite"/>
    </source>
</evidence>
<dbReference type="OrthoDB" id="5819285at2759"/>
<keyword evidence="4" id="KW-1185">Reference proteome</keyword>
<proteinExistence type="predicted"/>
<organism evidence="3 4">
    <name type="scientific">Caenorhabditis elegans</name>
    <dbReference type="NCBI Taxonomy" id="6239"/>
    <lineage>
        <taxon>Eukaryota</taxon>
        <taxon>Metazoa</taxon>
        <taxon>Ecdysozoa</taxon>
        <taxon>Nematoda</taxon>
        <taxon>Chromadorea</taxon>
        <taxon>Rhabditida</taxon>
        <taxon>Rhabditina</taxon>
        <taxon>Rhabditomorpha</taxon>
        <taxon>Rhabditoidea</taxon>
        <taxon>Rhabditidae</taxon>
        <taxon>Peloderinae</taxon>
        <taxon>Caenorhabditis</taxon>
    </lineage>
</organism>
<feature type="transmembrane region" description="Helical" evidence="2">
    <location>
        <begin position="95"/>
        <end position="120"/>
    </location>
</feature>
<dbReference type="Proteomes" id="UP000001940">
    <property type="component" value="Chromosome II"/>
</dbReference>
<dbReference type="InParanoid" id="A0A078BTM6"/>
<dbReference type="AlphaFoldDB" id="A0A078BTM6"/>
<dbReference type="WormBase" id="C13A10.1b">
    <property type="protein sequence ID" value="CE50097"/>
    <property type="gene ID" value="WBGene00015728"/>
</dbReference>
<dbReference type="KEGG" id="cel:CELE_C13A10.1"/>
<dbReference type="Bgee" id="WBGene00015728">
    <property type="expression patterns" value="Expressed in adult organism and 1 other cell type or tissue"/>
</dbReference>
<dbReference type="AGR" id="WB:WBGene00015728"/>
<dbReference type="RefSeq" id="NP_001368493.1">
    <property type="nucleotide sequence ID" value="NM_001381328.1"/>
</dbReference>
<reference evidence="3 4" key="1">
    <citation type="journal article" date="1998" name="Science">
        <title>Genome sequence of the nematode C. elegans: a platform for investigating biology.</title>
        <authorList>
            <consortium name="The C. elegans sequencing consortium"/>
            <person name="Sulson J.E."/>
            <person name="Waterston R."/>
        </authorList>
    </citation>
    <scope>NUCLEOTIDE SEQUENCE [LARGE SCALE GENOMIC DNA]</scope>
    <source>
        <strain evidence="3 4">Bristol N2</strain>
    </source>
</reference>
<evidence type="ECO:0000313" key="5">
    <source>
        <dbReference type="WormBase" id="C13A10.1b"/>
    </source>
</evidence>
<evidence type="ECO:0000313" key="4">
    <source>
        <dbReference type="Proteomes" id="UP000001940"/>
    </source>
</evidence>
<dbReference type="GeneID" id="173514"/>
<sequence>MVEDVPMTSSNNTSVTQFERRHRRDSDTIAIGNRETASKTVRFPSAQLTNEDFVRIDSWRHDRGSEERENGRRWFDFLYCSCIDSIRNWSRRRQFCLASVLILLLFFIAAAIVLLILLLVNNDQNNKNYTNDVITPPPPTTPMRIVTVPPESPYLQAFVLKMTLSFYDFNMTNLLSFTPENQGYTWQNRIFGFSNSSTENLVVFTPKTEKFSKFSLKNSKNLTENCATCQILQLDSNLVNYDVTNLIFCCSGCQGVGGAYYCNNHGYELSLEDEPVEIQVLGDRVLYLMTWQNTTCTLQTTIFNGTDGNVQLGETQSCPNTVAPNWLKNPILNLMTSSEFLTEDYGSGPSWRLDTVVSTHGNLVLYDRYGNLTNVIYYGMNVNATQEPFKVISTRIDDSVSHHMVAVIYPTRIYVTRQHLVSGCVTVLSTPGYVEYRLSGKFGGGAWTGDDLMIWYQDMGGAYVATFQFKFPSDYNCDPQKID</sequence>
<dbReference type="ExpressionAtlas" id="A0A078BTM6">
    <property type="expression patterns" value="baseline and differential"/>
</dbReference>
<feature type="region of interest" description="Disordered" evidence="1">
    <location>
        <begin position="1"/>
        <end position="23"/>
    </location>
</feature>
<keyword evidence="2" id="KW-0472">Membrane</keyword>